<dbReference type="InterPro" id="IPR025665">
    <property type="entry name" value="Beta-barrel_OMP_2"/>
</dbReference>
<accession>I6YWP6</accession>
<keyword evidence="3" id="KW-1185">Reference proteome</keyword>
<sequence length="225" mass="25696">MRYYRITYCLLPLAIIFYSNNCMSQHKVIYGIKSGVGVWQFMSLKGNPNSGAPLKRSYPLGISFGFYVENILSDNFSLINELTYEYTKAEINIYTGIEGQLNQRVTSQFLDIPVLLKYRTPALWNTYCLIGPGIAILLDANYSYYDHIYSFYKGEVNITKELPTVNIFINIGIGKEFGLLKSNLIIELVGKIGINKNQYKGNLIYYDIGEWKNVGAFILVGLRLR</sequence>
<dbReference type="KEGG" id="mro:MROS_1753"/>
<dbReference type="Proteomes" id="UP000009011">
    <property type="component" value="Chromosome"/>
</dbReference>
<proteinExistence type="predicted"/>
<organism evidence="2 3">
    <name type="scientific">Melioribacter roseus (strain DSM 23840 / JCM 17771 / VKM B-2668 / P3M-2)</name>
    <dbReference type="NCBI Taxonomy" id="1191523"/>
    <lineage>
        <taxon>Bacteria</taxon>
        <taxon>Pseudomonadati</taxon>
        <taxon>Ignavibacteriota</taxon>
        <taxon>Ignavibacteria</taxon>
        <taxon>Ignavibacteriales</taxon>
        <taxon>Melioribacteraceae</taxon>
        <taxon>Melioribacter</taxon>
    </lineage>
</organism>
<reference evidence="2 3" key="1">
    <citation type="journal article" date="2013" name="PLoS ONE">
        <title>Genomic analysis of Melioribacter roseus, facultatively anaerobic organotrophic bacterium representing a novel deep lineage within Bacteriodetes/Chlorobi group.</title>
        <authorList>
            <person name="Kadnikov V.V."/>
            <person name="Mardanov A.V."/>
            <person name="Podosokorskaya O.A."/>
            <person name="Gavrilov S.N."/>
            <person name="Kublanov I.V."/>
            <person name="Beletsky A.V."/>
            <person name="Bonch-Osmolovskaya E.A."/>
            <person name="Ravin N.V."/>
        </authorList>
    </citation>
    <scope>NUCLEOTIDE SEQUENCE [LARGE SCALE GENOMIC DNA]</scope>
    <source>
        <strain evidence="3">JCM 17771 / P3M-2</strain>
    </source>
</reference>
<dbReference type="Pfam" id="PF13568">
    <property type="entry name" value="OMP_b-brl_2"/>
    <property type="match status" value="1"/>
</dbReference>
<name>I6YWP6_MELRP</name>
<dbReference type="HOGENOM" id="CLU_1228724_0_0_10"/>
<evidence type="ECO:0000313" key="2">
    <source>
        <dbReference type="EMBL" id="AFN74987.1"/>
    </source>
</evidence>
<dbReference type="AlphaFoldDB" id="I6YWP6"/>
<feature type="domain" description="Outer membrane protein beta-barrel" evidence="1">
    <location>
        <begin position="26"/>
        <end position="196"/>
    </location>
</feature>
<evidence type="ECO:0000313" key="3">
    <source>
        <dbReference type="Proteomes" id="UP000009011"/>
    </source>
</evidence>
<protein>
    <recommendedName>
        <fullName evidence="1">Outer membrane protein beta-barrel domain-containing protein</fullName>
    </recommendedName>
</protein>
<dbReference type="EMBL" id="CP003557">
    <property type="protein sequence ID" value="AFN74987.1"/>
    <property type="molecule type" value="Genomic_DNA"/>
</dbReference>
<gene>
    <name evidence="2" type="ordered locus">MROS_1753</name>
</gene>
<evidence type="ECO:0000259" key="1">
    <source>
        <dbReference type="Pfam" id="PF13568"/>
    </source>
</evidence>